<feature type="compositionally biased region" description="Low complexity" evidence="1">
    <location>
        <begin position="53"/>
        <end position="71"/>
    </location>
</feature>
<accession>A0A9P8NT48</accession>
<organism evidence="2 3">
    <name type="scientific">Ogataea polymorpha</name>
    <dbReference type="NCBI Taxonomy" id="460523"/>
    <lineage>
        <taxon>Eukaryota</taxon>
        <taxon>Fungi</taxon>
        <taxon>Dikarya</taxon>
        <taxon>Ascomycota</taxon>
        <taxon>Saccharomycotina</taxon>
        <taxon>Pichiomycetes</taxon>
        <taxon>Pichiales</taxon>
        <taxon>Pichiaceae</taxon>
        <taxon>Ogataea</taxon>
    </lineage>
</organism>
<reference evidence="2" key="2">
    <citation type="submission" date="2021-01" db="EMBL/GenBank/DDBJ databases">
        <authorList>
            <person name="Schikora-Tamarit M.A."/>
        </authorList>
    </citation>
    <scope>NUCLEOTIDE SEQUENCE</scope>
    <source>
        <strain evidence="2">NCAIM Y.01608</strain>
    </source>
</reference>
<comment type="caution">
    <text evidence="2">The sequence shown here is derived from an EMBL/GenBank/DDBJ whole genome shotgun (WGS) entry which is preliminary data.</text>
</comment>
<dbReference type="EMBL" id="JAEUBD010001540">
    <property type="protein sequence ID" value="KAH3659265.1"/>
    <property type="molecule type" value="Genomic_DNA"/>
</dbReference>
<gene>
    <name evidence="2" type="ORF">OGATHE_006149</name>
</gene>
<feature type="region of interest" description="Disordered" evidence="1">
    <location>
        <begin position="41"/>
        <end position="71"/>
    </location>
</feature>
<evidence type="ECO:0000313" key="3">
    <source>
        <dbReference type="Proteomes" id="UP000788993"/>
    </source>
</evidence>
<protein>
    <submittedName>
        <fullName evidence="2">Uncharacterized protein</fullName>
    </submittedName>
</protein>
<reference evidence="2" key="1">
    <citation type="journal article" date="2021" name="Open Biol.">
        <title>Shared evolutionary footprints suggest mitochondrial oxidative damage underlies multiple complex I losses in fungi.</title>
        <authorList>
            <person name="Schikora-Tamarit M.A."/>
            <person name="Marcet-Houben M."/>
            <person name="Nosek J."/>
            <person name="Gabaldon T."/>
        </authorList>
    </citation>
    <scope>NUCLEOTIDE SEQUENCE</scope>
    <source>
        <strain evidence="2">NCAIM Y.01608</strain>
    </source>
</reference>
<evidence type="ECO:0000313" key="2">
    <source>
        <dbReference type="EMBL" id="KAH3659265.1"/>
    </source>
</evidence>
<evidence type="ECO:0000256" key="1">
    <source>
        <dbReference type="SAM" id="MobiDB-lite"/>
    </source>
</evidence>
<dbReference type="Proteomes" id="UP000788993">
    <property type="component" value="Unassembled WGS sequence"/>
</dbReference>
<keyword evidence="3" id="KW-1185">Reference proteome</keyword>
<name>A0A9P8NT48_9ASCO</name>
<proteinExistence type="predicted"/>
<sequence length="129" mass="13626">MIESKSTAVVAVEDCRDTVDSTDSRRDTGWCESLLTDVARRGVETDGSGKGTGSSAASTNSSFSSDDSSSSGIAWGDGAIWAGLAAGNGTTGVEFSAGAYSLFMWGSESWDPVRRWLKEKERKKLSTEP</sequence>
<dbReference type="AlphaFoldDB" id="A0A9P8NT48"/>